<evidence type="ECO:0000256" key="5">
    <source>
        <dbReference type="ARBA" id="ARBA00013151"/>
    </source>
</evidence>
<proteinExistence type="inferred from homology"/>
<dbReference type="PIRSF" id="PIRSF036915">
    <property type="entry name" value="Trnald_Bac_Plnt"/>
    <property type="match status" value="1"/>
</dbReference>
<dbReference type="CDD" id="cd00955">
    <property type="entry name" value="Transaldolase_like"/>
    <property type="match status" value="1"/>
</dbReference>
<keyword evidence="9 11" id="KW-0704">Schiff base</keyword>
<dbReference type="HAMAP" id="MF_00493">
    <property type="entry name" value="Transaldolase_2"/>
    <property type="match status" value="1"/>
</dbReference>
<comment type="catalytic activity">
    <reaction evidence="10 11">
        <text>D-sedoheptulose 7-phosphate + D-glyceraldehyde 3-phosphate = D-erythrose 4-phosphate + beta-D-fructose 6-phosphate</text>
        <dbReference type="Rhea" id="RHEA:17053"/>
        <dbReference type="ChEBI" id="CHEBI:16897"/>
        <dbReference type="ChEBI" id="CHEBI:57483"/>
        <dbReference type="ChEBI" id="CHEBI:57634"/>
        <dbReference type="ChEBI" id="CHEBI:59776"/>
        <dbReference type="EC" id="2.2.1.2"/>
    </reaction>
</comment>
<dbReference type="PANTHER" id="PTHR10683:SF31">
    <property type="entry name" value="TRANSALDOLASE"/>
    <property type="match status" value="1"/>
</dbReference>
<dbReference type="PROSITE" id="PS00958">
    <property type="entry name" value="TRANSALDOLASE_2"/>
    <property type="match status" value="1"/>
</dbReference>
<keyword evidence="8 11" id="KW-0570">Pentose shunt</keyword>
<dbReference type="SUPFAM" id="SSF51569">
    <property type="entry name" value="Aldolase"/>
    <property type="match status" value="1"/>
</dbReference>
<dbReference type="GO" id="GO:0005975">
    <property type="term" value="P:carbohydrate metabolic process"/>
    <property type="evidence" value="ECO:0007669"/>
    <property type="project" value="InterPro"/>
</dbReference>
<evidence type="ECO:0000256" key="4">
    <source>
        <dbReference type="ARBA" id="ARBA00008426"/>
    </source>
</evidence>
<dbReference type="InterPro" id="IPR001585">
    <property type="entry name" value="TAL/FSA"/>
</dbReference>
<reference evidence="12 13" key="1">
    <citation type="submission" date="2017-01" db="EMBL/GenBank/DDBJ databases">
        <title>Draft sequence of Acidihalobacter ferrooxidans strain DSM 14175 (strain V8).</title>
        <authorList>
            <person name="Khaleque H.N."/>
            <person name="Ramsay J.P."/>
            <person name="Murphy R.J.T."/>
            <person name="Kaksonen A.H."/>
            <person name="Boxall N.J."/>
            <person name="Watkin E.L.J."/>
        </authorList>
    </citation>
    <scope>NUCLEOTIDE SEQUENCE [LARGE SCALE GENOMIC DNA]</scope>
    <source>
        <strain evidence="12 13">V8</strain>
    </source>
</reference>
<dbReference type="GO" id="GO:0005737">
    <property type="term" value="C:cytoplasm"/>
    <property type="evidence" value="ECO:0007669"/>
    <property type="project" value="UniProtKB-SubCell"/>
</dbReference>
<keyword evidence="6 11" id="KW-0963">Cytoplasm</keyword>
<evidence type="ECO:0000256" key="6">
    <source>
        <dbReference type="ARBA" id="ARBA00022490"/>
    </source>
</evidence>
<dbReference type="STRING" id="1765967.BW247_14335"/>
<dbReference type="GO" id="GO:0006098">
    <property type="term" value="P:pentose-phosphate shunt"/>
    <property type="evidence" value="ECO:0007669"/>
    <property type="project" value="UniProtKB-UniRule"/>
</dbReference>
<dbReference type="KEGG" id="afy:BW247_14335"/>
<evidence type="ECO:0000256" key="11">
    <source>
        <dbReference type="HAMAP-Rule" id="MF_00493"/>
    </source>
</evidence>
<dbReference type="GO" id="GO:0004801">
    <property type="term" value="F:transaldolase activity"/>
    <property type="evidence" value="ECO:0007669"/>
    <property type="project" value="UniProtKB-UniRule"/>
</dbReference>
<dbReference type="NCBIfam" id="NF002881">
    <property type="entry name" value="PRK03343.1"/>
    <property type="match status" value="1"/>
</dbReference>
<evidence type="ECO:0000313" key="13">
    <source>
        <dbReference type="Proteomes" id="UP000243807"/>
    </source>
</evidence>
<dbReference type="UniPathway" id="UPA00115">
    <property type="reaction ID" value="UER00414"/>
</dbReference>
<dbReference type="AlphaFoldDB" id="A0A1P8UJU6"/>
<name>A0A1P8UJU6_9GAMM</name>
<dbReference type="OrthoDB" id="140919at2"/>
<evidence type="ECO:0000256" key="8">
    <source>
        <dbReference type="ARBA" id="ARBA00023126"/>
    </source>
</evidence>
<dbReference type="Proteomes" id="UP000243807">
    <property type="component" value="Chromosome"/>
</dbReference>
<evidence type="ECO:0000256" key="9">
    <source>
        <dbReference type="ARBA" id="ARBA00023270"/>
    </source>
</evidence>
<dbReference type="PANTHER" id="PTHR10683">
    <property type="entry name" value="TRANSALDOLASE"/>
    <property type="match status" value="1"/>
</dbReference>
<evidence type="ECO:0000256" key="3">
    <source>
        <dbReference type="ARBA" id="ARBA00004857"/>
    </source>
</evidence>
<dbReference type="Pfam" id="PF00923">
    <property type="entry name" value="TAL_FSA"/>
    <property type="match status" value="1"/>
</dbReference>
<dbReference type="InterPro" id="IPR013785">
    <property type="entry name" value="Aldolase_TIM"/>
</dbReference>
<dbReference type="NCBIfam" id="TIGR00876">
    <property type="entry name" value="tal_mycobact"/>
    <property type="match status" value="1"/>
</dbReference>
<dbReference type="RefSeq" id="WP_076837746.1">
    <property type="nucleotide sequence ID" value="NZ_CP019434.1"/>
</dbReference>
<dbReference type="EC" id="2.2.1.2" evidence="5 11"/>
<evidence type="ECO:0000256" key="10">
    <source>
        <dbReference type="ARBA" id="ARBA00048810"/>
    </source>
</evidence>
<evidence type="ECO:0000256" key="7">
    <source>
        <dbReference type="ARBA" id="ARBA00022679"/>
    </source>
</evidence>
<comment type="subcellular location">
    <subcellularLocation>
        <location evidence="2 11">Cytoplasm</location>
    </subcellularLocation>
</comment>
<evidence type="ECO:0000256" key="1">
    <source>
        <dbReference type="ARBA" id="ARBA00003518"/>
    </source>
</evidence>
<sequence length="374" mass="41428">MTHPAPLQPLTDLGQSIWLDYIRRDMFADGSLRRMIETDGLRGMTSNPSIFDKAIADTELYDEALRAELARDAHQSNQELFFRLAIDDVRQALDLFAPVYEASGHTDGFVSLEVSPELARDTDATVREAKALWRQVERPNLMIKVPATREGIPAIRELLEEGLNINVTLLFSIERYRAVLDAYLDALESRLAKGQPLAAINSVASFFVSRVDVKLDAALEADGSPDALALRGHCAVANAKLAYAHLQHVMAGERWQRLAAADANAQRLLWASTSTKNPDYPPLLYVDTLVGPHTVNTLPPATYERLLHTPLSEVTIDRDLDAARGALQTLERLGIDLDAVTDQLEQEGVTAFSEAFRHLLGRIDERRAQLKAAS</sequence>
<evidence type="ECO:0000256" key="2">
    <source>
        <dbReference type="ARBA" id="ARBA00004496"/>
    </source>
</evidence>
<comment type="similarity">
    <text evidence="4 11">Belongs to the transaldolase family. Type 2 subfamily.</text>
</comment>
<dbReference type="InterPro" id="IPR018225">
    <property type="entry name" value="Transaldolase_AS"/>
</dbReference>
<dbReference type="InterPro" id="IPR004732">
    <property type="entry name" value="Transaldolase_2"/>
</dbReference>
<gene>
    <name evidence="11" type="primary">tal</name>
    <name evidence="12" type="ORF">BW247_14335</name>
</gene>
<organism evidence="12 13">
    <name type="scientific">Acidihalobacter ferrooxydans</name>
    <dbReference type="NCBI Taxonomy" id="1765967"/>
    <lineage>
        <taxon>Bacteria</taxon>
        <taxon>Pseudomonadati</taxon>
        <taxon>Pseudomonadota</taxon>
        <taxon>Gammaproteobacteria</taxon>
        <taxon>Chromatiales</taxon>
        <taxon>Ectothiorhodospiraceae</taxon>
        <taxon>Acidihalobacter</taxon>
    </lineage>
</organism>
<evidence type="ECO:0000313" key="12">
    <source>
        <dbReference type="EMBL" id="APZ44123.1"/>
    </source>
</evidence>
<dbReference type="EMBL" id="CP019434">
    <property type="protein sequence ID" value="APZ44123.1"/>
    <property type="molecule type" value="Genomic_DNA"/>
</dbReference>
<accession>A0A1P8UJU6</accession>
<comment type="function">
    <text evidence="1 11">Transaldolase is important for the balance of metabolites in the pentose-phosphate pathway.</text>
</comment>
<dbReference type="Gene3D" id="3.20.20.70">
    <property type="entry name" value="Aldolase class I"/>
    <property type="match status" value="1"/>
</dbReference>
<comment type="pathway">
    <text evidence="3 11">Carbohydrate degradation; pentose phosphate pathway; D-glyceraldehyde 3-phosphate and beta-D-fructose 6-phosphate from D-ribose 5-phosphate and D-xylulose 5-phosphate (non-oxidative stage): step 2/3.</text>
</comment>
<protein>
    <recommendedName>
        <fullName evidence="5 11">Transaldolase</fullName>
        <ecNumber evidence="5 11">2.2.1.2</ecNumber>
    </recommendedName>
</protein>
<keyword evidence="13" id="KW-1185">Reference proteome</keyword>
<keyword evidence="7 11" id="KW-0808">Transferase</keyword>
<feature type="active site" description="Schiff-base intermediate with substrate" evidence="11">
    <location>
        <position position="144"/>
    </location>
</feature>